<dbReference type="InterPro" id="IPR008928">
    <property type="entry name" value="6-hairpin_glycosidase_sf"/>
</dbReference>
<dbReference type="Gene3D" id="1.50.10.10">
    <property type="match status" value="1"/>
</dbReference>
<gene>
    <name evidence="1" type="ORF">CVV64_10265</name>
</gene>
<evidence type="ECO:0000313" key="1">
    <source>
        <dbReference type="EMBL" id="PKK90339.1"/>
    </source>
</evidence>
<accession>A0A2N1PPS4</accession>
<comment type="caution">
    <text evidence="1">The sequence shown here is derived from an EMBL/GenBank/DDBJ whole genome shotgun (WGS) entry which is preliminary data.</text>
</comment>
<organism evidence="1 2">
    <name type="scientific">Candidatus Wallbacteria bacterium HGW-Wallbacteria-1</name>
    <dbReference type="NCBI Taxonomy" id="2013854"/>
    <lineage>
        <taxon>Bacteria</taxon>
        <taxon>Candidatus Walliibacteriota</taxon>
    </lineage>
</organism>
<dbReference type="InterPro" id="IPR012341">
    <property type="entry name" value="6hp_glycosidase-like_sf"/>
</dbReference>
<name>A0A2N1PPS4_9BACT</name>
<proteinExistence type="predicted"/>
<dbReference type="GO" id="GO:0005975">
    <property type="term" value="P:carbohydrate metabolic process"/>
    <property type="evidence" value="ECO:0007669"/>
    <property type="project" value="InterPro"/>
</dbReference>
<dbReference type="Proteomes" id="UP000233256">
    <property type="component" value="Unassembled WGS sequence"/>
</dbReference>
<evidence type="ECO:0000313" key="2">
    <source>
        <dbReference type="Proteomes" id="UP000233256"/>
    </source>
</evidence>
<protein>
    <submittedName>
        <fullName evidence="1">N-acyl-D-glucosamine 2-epimerase</fullName>
    </submittedName>
</protein>
<reference evidence="1 2" key="1">
    <citation type="journal article" date="2017" name="ISME J.">
        <title>Potential for microbial H2 and metal transformations associated with novel bacteria and archaea in deep terrestrial subsurface sediments.</title>
        <authorList>
            <person name="Hernsdorf A.W."/>
            <person name="Amano Y."/>
            <person name="Miyakawa K."/>
            <person name="Ise K."/>
            <person name="Suzuki Y."/>
            <person name="Anantharaman K."/>
            <person name="Probst A."/>
            <person name="Burstein D."/>
            <person name="Thomas B.C."/>
            <person name="Banfield J.F."/>
        </authorList>
    </citation>
    <scope>NUCLEOTIDE SEQUENCE [LARGE SCALE GENOMIC DNA]</scope>
    <source>
        <strain evidence="1">HGW-Wallbacteria-1</strain>
    </source>
</reference>
<sequence length="688" mass="78437">MKGPEMKIITRNKLKRVFTLTVLVIVLFSGATVFSAPVKKSDGFNHRTCFGTVMGVVQNVSEKDETITLKSRNGDLTTVHLGVNTVFEVLRNLDNLVADVLVPKDNAGRIREYVKPGQLLVVQGIQQVSGQIDRFDVRQVYLTSRTPGNFVFEDDGNWWIKQISNLANEWLDDLFGEGRSYAPDHFASSYRTNLNFLGKATDDGIQECATLSRLVYGLSSAYLMTGNERYFMAARAGVEYQRQTFRILSHDGKHCFWAYGFRKFSHNSRLIIPSQNKDDLGSLPIYEQIYALAGLTQYYRISLDPSVLEDIRLTMNTFEDYYRDPALGGYYSHIADHSLRYDDPSLGSNQSRKNWNSIGDHLPAYLINLVLALDPVPQGRSDLGDFRDLCLRMLDETTSTIAGKFPDPDPSIPYVRERFHSDWTPDFKWGWQKDRGIIGHNLKIAWNLIRVANHYLNIPAKRQEAFKLFEVARKLCVNMAVYGLDRFHGGVFDIVERHPENGLPIDFPWSNTKEFWQQEQGILAYLIMHGARDLAKSPSDDWLPIAREISTFWNLFFLDRDNAGVIFRVNDMGVPVLQGDYNKKGGHAISGYHAFELNYLAHIYIRSYVKHDNGSGRSFCLYFRPTNECAQKSINVLPDFFRPGALEIVDVTVNGVSRDTKSIRDFQIPLDSADFGKTLRVTFRASKL</sequence>
<dbReference type="EMBL" id="PGXC01000006">
    <property type="protein sequence ID" value="PKK90339.1"/>
    <property type="molecule type" value="Genomic_DNA"/>
</dbReference>
<dbReference type="AlphaFoldDB" id="A0A2N1PPS4"/>
<dbReference type="SUPFAM" id="SSF48208">
    <property type="entry name" value="Six-hairpin glycosidases"/>
    <property type="match status" value="1"/>
</dbReference>